<dbReference type="Proteomes" id="UP000789570">
    <property type="component" value="Unassembled WGS sequence"/>
</dbReference>
<proteinExistence type="predicted"/>
<accession>A0A9N9IMZ3</accession>
<organism evidence="1 2">
    <name type="scientific">Funneliformis caledonium</name>
    <dbReference type="NCBI Taxonomy" id="1117310"/>
    <lineage>
        <taxon>Eukaryota</taxon>
        <taxon>Fungi</taxon>
        <taxon>Fungi incertae sedis</taxon>
        <taxon>Mucoromycota</taxon>
        <taxon>Glomeromycotina</taxon>
        <taxon>Glomeromycetes</taxon>
        <taxon>Glomerales</taxon>
        <taxon>Glomeraceae</taxon>
        <taxon>Funneliformis</taxon>
    </lineage>
</organism>
<sequence>NLSTRELTSAKIKEILNKYVHNVKNSHKSLFNSKNIPNDTLDILTYLKFVSRENAIVQLMNNMSNLHQLVINPREYAKPLKNLYFAAAVETAGKGKTIFVRRTYENEDKYYRVVRPEIAVAIKNCIYAGRSFRIAYDSFTMHEFKEESEAIFRLRLLYETMKYKLGKTEISTYKNFHDKFKGYTIALNEILDVILFYFSNEDNSLDLPLIIINIDETNSIFERNKDIFLKEVVKSLSDIIF</sequence>
<keyword evidence="2" id="KW-1185">Reference proteome</keyword>
<evidence type="ECO:0000313" key="1">
    <source>
        <dbReference type="EMBL" id="CAG8744061.1"/>
    </source>
</evidence>
<gene>
    <name evidence="1" type="ORF">FCALED_LOCUS15831</name>
</gene>
<reference evidence="1" key="1">
    <citation type="submission" date="2021-06" db="EMBL/GenBank/DDBJ databases">
        <authorList>
            <person name="Kallberg Y."/>
            <person name="Tangrot J."/>
            <person name="Rosling A."/>
        </authorList>
    </citation>
    <scope>NUCLEOTIDE SEQUENCE</scope>
    <source>
        <strain evidence="1">UK204</strain>
    </source>
</reference>
<protein>
    <submittedName>
        <fullName evidence="1">6810_t:CDS:1</fullName>
    </submittedName>
</protein>
<dbReference type="EMBL" id="CAJVPQ010015910">
    <property type="protein sequence ID" value="CAG8744061.1"/>
    <property type="molecule type" value="Genomic_DNA"/>
</dbReference>
<name>A0A9N9IMZ3_9GLOM</name>
<comment type="caution">
    <text evidence="1">The sequence shown here is derived from an EMBL/GenBank/DDBJ whole genome shotgun (WGS) entry which is preliminary data.</text>
</comment>
<feature type="non-terminal residue" evidence="1">
    <location>
        <position position="1"/>
    </location>
</feature>
<dbReference type="OrthoDB" id="2437062at2759"/>
<evidence type="ECO:0000313" key="2">
    <source>
        <dbReference type="Proteomes" id="UP000789570"/>
    </source>
</evidence>
<dbReference type="AlphaFoldDB" id="A0A9N9IMZ3"/>